<evidence type="ECO:0000313" key="2">
    <source>
        <dbReference type="Proteomes" id="UP001066276"/>
    </source>
</evidence>
<evidence type="ECO:0008006" key="3">
    <source>
        <dbReference type="Google" id="ProtNLM"/>
    </source>
</evidence>
<dbReference type="EMBL" id="JANPWB010000015">
    <property type="protein sequence ID" value="KAJ1089300.1"/>
    <property type="molecule type" value="Genomic_DNA"/>
</dbReference>
<evidence type="ECO:0000313" key="1">
    <source>
        <dbReference type="EMBL" id="KAJ1089300.1"/>
    </source>
</evidence>
<accession>A0AAV7LPC2</accession>
<protein>
    <recommendedName>
        <fullName evidence="3">RNase H type-1 domain-containing protein</fullName>
    </recommendedName>
</protein>
<name>A0AAV7LPC2_PLEWA</name>
<gene>
    <name evidence="1" type="ORF">NDU88_002451</name>
</gene>
<keyword evidence="2" id="KW-1185">Reference proteome</keyword>
<sequence length="215" mass="24053">MARAGAARLTSKASIGAAQKKVIMEELSTSQSAESFLHSYGLEADVLDYDEGDEVEEGEIVQERDRKEEKVWDRMAFNGSKRVGVFQKKTGKTVQCDRRGGREERTMIMAHIPRGGRWLRVHMGLVYFSMIIGLPKVDQIPLVVALSLRGRTLAKRKVVVNVSNQTVVNLANFQKAKDEKVLRLLQMFLLNCLKFNIPGHVPGVNNDVADVLSRS</sequence>
<proteinExistence type="predicted"/>
<comment type="caution">
    <text evidence="1">The sequence shown here is derived from an EMBL/GenBank/DDBJ whole genome shotgun (WGS) entry which is preliminary data.</text>
</comment>
<organism evidence="1 2">
    <name type="scientific">Pleurodeles waltl</name>
    <name type="common">Iberian ribbed newt</name>
    <dbReference type="NCBI Taxonomy" id="8319"/>
    <lineage>
        <taxon>Eukaryota</taxon>
        <taxon>Metazoa</taxon>
        <taxon>Chordata</taxon>
        <taxon>Craniata</taxon>
        <taxon>Vertebrata</taxon>
        <taxon>Euteleostomi</taxon>
        <taxon>Amphibia</taxon>
        <taxon>Batrachia</taxon>
        <taxon>Caudata</taxon>
        <taxon>Salamandroidea</taxon>
        <taxon>Salamandridae</taxon>
        <taxon>Pleurodelinae</taxon>
        <taxon>Pleurodeles</taxon>
    </lineage>
</organism>
<reference evidence="1" key="1">
    <citation type="journal article" date="2022" name="bioRxiv">
        <title>Sequencing and chromosome-scale assembly of the giantPleurodeles waltlgenome.</title>
        <authorList>
            <person name="Brown T."/>
            <person name="Elewa A."/>
            <person name="Iarovenko S."/>
            <person name="Subramanian E."/>
            <person name="Araus A.J."/>
            <person name="Petzold A."/>
            <person name="Susuki M."/>
            <person name="Suzuki K.-i.T."/>
            <person name="Hayashi T."/>
            <person name="Toyoda A."/>
            <person name="Oliveira C."/>
            <person name="Osipova E."/>
            <person name="Leigh N.D."/>
            <person name="Simon A."/>
            <person name="Yun M.H."/>
        </authorList>
    </citation>
    <scope>NUCLEOTIDE SEQUENCE</scope>
    <source>
        <strain evidence="1">20211129_DDA</strain>
        <tissue evidence="1">Liver</tissue>
    </source>
</reference>
<dbReference type="Proteomes" id="UP001066276">
    <property type="component" value="Chromosome 11"/>
</dbReference>
<dbReference type="AlphaFoldDB" id="A0AAV7LPC2"/>